<dbReference type="AlphaFoldDB" id="A0A090CZH7"/>
<dbReference type="PROSITE" id="PS00687">
    <property type="entry name" value="ALDEHYDE_DEHYDR_GLU"/>
    <property type="match status" value="1"/>
</dbReference>
<keyword evidence="3 8" id="KW-0560">Oxidoreductase</keyword>
<dbReference type="PANTHER" id="PTHR42862">
    <property type="entry name" value="DELTA-1-PYRROLINE-5-CARBOXYLATE DEHYDROGENASE 1, ISOFORM A-RELATED"/>
    <property type="match status" value="1"/>
</dbReference>
<dbReference type="SUPFAM" id="SSF51730">
    <property type="entry name" value="FAD-linked oxidoreductase"/>
    <property type="match status" value="1"/>
</dbReference>
<dbReference type="Pfam" id="PF01619">
    <property type="entry name" value="Pro_dh"/>
    <property type="match status" value="1"/>
</dbReference>
<protein>
    <recommendedName>
        <fullName evidence="2">L-glutamate gamma-semialdehyde dehydrogenase</fullName>
        <ecNumber evidence="2">1.2.1.88</ecNumber>
    </recommendedName>
</protein>
<reference evidence="11" key="2">
    <citation type="submission" date="2014-09" db="EMBL/GenBank/DDBJ databases">
        <title>Criblamydia sequanensis harbors a mega-plasmid encoding arsenite resistance.</title>
        <authorList>
            <person name="Bertelli C."/>
            <person name="Goesmann A."/>
            <person name="Greub G."/>
        </authorList>
    </citation>
    <scope>NUCLEOTIDE SEQUENCE [LARGE SCALE GENOMIC DNA]</scope>
    <source>
        <strain evidence="11">CRIB-18</strain>
    </source>
</reference>
<name>A0A090CZH7_9BACT</name>
<evidence type="ECO:0000256" key="5">
    <source>
        <dbReference type="ARBA" id="ARBA00048142"/>
    </source>
</evidence>
<dbReference type="GO" id="GO:0009898">
    <property type="term" value="C:cytoplasmic side of plasma membrane"/>
    <property type="evidence" value="ECO:0007669"/>
    <property type="project" value="TreeGrafter"/>
</dbReference>
<dbReference type="InterPro" id="IPR016163">
    <property type="entry name" value="Ald_DH_C"/>
</dbReference>
<dbReference type="InterPro" id="IPR015590">
    <property type="entry name" value="Aldehyde_DH_dom"/>
</dbReference>
<dbReference type="PROSITE" id="PS00070">
    <property type="entry name" value="ALDEHYDE_DEHYDR_CYS"/>
    <property type="match status" value="1"/>
</dbReference>
<dbReference type="SUPFAM" id="SSF53720">
    <property type="entry name" value="ALDH-like"/>
    <property type="match status" value="1"/>
</dbReference>
<evidence type="ECO:0000313" key="12">
    <source>
        <dbReference type="Proteomes" id="UP000031552"/>
    </source>
</evidence>
<dbReference type="GO" id="GO:0004657">
    <property type="term" value="F:proline dehydrogenase activity"/>
    <property type="evidence" value="ECO:0007669"/>
    <property type="project" value="InterPro"/>
</dbReference>
<dbReference type="EC" id="1.2.1.88" evidence="2"/>
<keyword evidence="12" id="KW-1185">Reference proteome</keyword>
<comment type="pathway">
    <text evidence="1">Amino-acid degradation; L-proline degradation into L-glutamate; L-glutamate from L-proline: step 2/2.</text>
</comment>
<evidence type="ECO:0000256" key="3">
    <source>
        <dbReference type="ARBA" id="ARBA00023002"/>
    </source>
</evidence>
<feature type="domain" description="Proline dehydrogenase" evidence="10">
    <location>
        <begin position="151"/>
        <end position="450"/>
    </location>
</feature>
<organism evidence="11 12">
    <name type="scientific">Candidatus Criblamydia sequanensis CRIB-18</name>
    <dbReference type="NCBI Taxonomy" id="1437425"/>
    <lineage>
        <taxon>Bacteria</taxon>
        <taxon>Pseudomonadati</taxon>
        <taxon>Chlamydiota</taxon>
        <taxon>Chlamydiia</taxon>
        <taxon>Parachlamydiales</taxon>
        <taxon>Candidatus Criblamydiaceae</taxon>
        <taxon>Candidatus Criblamydia</taxon>
    </lineage>
</organism>
<dbReference type="Gene3D" id="3.20.20.220">
    <property type="match status" value="1"/>
</dbReference>
<dbReference type="Gene3D" id="3.40.309.10">
    <property type="entry name" value="Aldehyde Dehydrogenase, Chain A, domain 2"/>
    <property type="match status" value="1"/>
</dbReference>
<dbReference type="InterPro" id="IPR050485">
    <property type="entry name" value="Proline_metab_enzyme"/>
</dbReference>
<dbReference type="PANTHER" id="PTHR42862:SF1">
    <property type="entry name" value="DELTA-1-PYRROLINE-5-CARBOXYLATE DEHYDROGENASE 2, ISOFORM A-RELATED"/>
    <property type="match status" value="1"/>
</dbReference>
<reference evidence="11" key="1">
    <citation type="submission" date="2013-12" db="EMBL/GenBank/DDBJ databases">
        <authorList>
            <person name="Linke B."/>
        </authorList>
    </citation>
    <scope>NUCLEOTIDE SEQUENCE [LARGE SCALE GENOMIC DNA]</scope>
    <source>
        <strain evidence="11">CRIB-18</strain>
    </source>
</reference>
<dbReference type="InterPro" id="IPR029510">
    <property type="entry name" value="Ald_DH_CS_GLU"/>
</dbReference>
<dbReference type="GO" id="GO:0010133">
    <property type="term" value="P:L-proline catabolic process to L-glutamate"/>
    <property type="evidence" value="ECO:0007669"/>
    <property type="project" value="InterPro"/>
</dbReference>
<dbReference type="Pfam" id="PF00171">
    <property type="entry name" value="Aldedh"/>
    <property type="match status" value="1"/>
</dbReference>
<dbReference type="eggNOG" id="COG1012">
    <property type="taxonomic scope" value="Bacteria"/>
</dbReference>
<evidence type="ECO:0000256" key="8">
    <source>
        <dbReference type="RuleBase" id="RU003345"/>
    </source>
</evidence>
<dbReference type="GO" id="GO:0003842">
    <property type="term" value="F:L-glutamate gamma-semialdehyde dehydrogenase activity"/>
    <property type="evidence" value="ECO:0007669"/>
    <property type="project" value="UniProtKB-EC"/>
</dbReference>
<comment type="caution">
    <text evidence="11">The sequence shown here is derived from an EMBL/GenBank/DDBJ whole genome shotgun (WGS) entry which is preliminary data.</text>
</comment>
<dbReference type="RefSeq" id="WP_053331937.1">
    <property type="nucleotide sequence ID" value="NZ_CCEJ010000008.1"/>
</dbReference>
<evidence type="ECO:0000256" key="6">
    <source>
        <dbReference type="PIRSR" id="PIRSR000197-1"/>
    </source>
</evidence>
<comment type="catalytic activity">
    <reaction evidence="5">
        <text>L-glutamate 5-semialdehyde + NAD(+) + H2O = L-glutamate + NADH + 2 H(+)</text>
        <dbReference type="Rhea" id="RHEA:30235"/>
        <dbReference type="ChEBI" id="CHEBI:15377"/>
        <dbReference type="ChEBI" id="CHEBI:15378"/>
        <dbReference type="ChEBI" id="CHEBI:29985"/>
        <dbReference type="ChEBI" id="CHEBI:57540"/>
        <dbReference type="ChEBI" id="CHEBI:57945"/>
        <dbReference type="ChEBI" id="CHEBI:58066"/>
        <dbReference type="EC" id="1.2.1.88"/>
    </reaction>
</comment>
<sequence>MINNTGLKHARELLNFLHLKPLNDEERMDHAVTLAKEILAYSEELKTDCERKREEELHKMVKDRASKTMVMQITDQVFRSKNDKRALDQLLFLLDRFDQPNFLNFGKRIGLQVIRHFGKTFPSFFLSLFKKKLRQETKTVILPGEEKPLLRHIGIRKQENVKINLNHLGEAILGEEEAKKRLSTYLEDLKKKEVECVSIKISSIYSQINLLDWDKTLAVLRENLSALYSEAKKNKIILPDGSTKYKFVYLDMEEYKDLHLTVALFKEVLSQKEFLDLSAGIVLQSYLPDSYALHEELIDFAKNRVKKGGAPIKIRLVKGANMALEELESAIEGFPKAPYSSKKEVDANYKKMMRLGLSRENAPYAHLGIGSHNLFDIALGLVLRAENGTEEFSGFEMLEGMADPLRRSLSKLAGEILLYCPAAKEEDFVNALAYLVRRLDENTAPDNFLTHLFDLKAGNRDWVAQEGSFRESYKFIEFLSNRVRRDDKANNIHSLPLNAPFINEPNVDWVVSENRDWIKEEIEKFKKDLPVSIPNVIGGKELFDGRKQNQGIDPSMPSMTAYSYALANEENVKEALLIAKEAQKKWANLEDERVRVIMHTAANLFKKRRGRLIAAMLIDTAKPIPEGDAEVSEAIDFLEYYQKNRSQWMSLKGVEYLPKGNVLIASPWNFPCSIPVGGIAAALIVRNAVLFKPAPEAILVGYEIAKLFWDAGVPKDVLQFIACEDDPVGTQLIRDPNLNTILLTGSTETAKLFMKLRPGLDLIAETGGKNAIIVSSLADRDLAIKNIIQSAFSFSGQKCSACSLVLLEAEVYDDPNFIRQLKDAVKSLTVGSAHNPSTKINPLINEPSEKFLKAMHTLEEGESWVLEPFQDKDNPRLISPGIKMGVKKDSFSFKTELFGPILSLVRVKDFKEALEIANSTSYGLTSGLQSLDIREQTEWVSKIQAGNLYVNRGITGAIVERQPFGGFKDSSFGPGIKAGGPNFLTVLAHIKETSLPEEGLEMTGLCKSFFEGIDWSFFSKEDKEKIKAAFESYSFFWNYYFDYDHDPANLRGQDNWLRYNAKEDQIIRVLEGDSLVDFLLAFGAKLSCNSKVPFSLPASMLGSIQKILPLNEFLNRDLFFEDEASFLKRAKGFKQVRFFSNPINNFLTFLQNRELDILIRKPLCNGRIELLNYLREIALSVDYHRYGNLGRRESEQRRDLKKPSFEPEDCKNCPEKKCCND</sequence>
<dbReference type="OrthoDB" id="9762913at2"/>
<dbReference type="FunFam" id="3.40.309.10:FF:000005">
    <property type="entry name" value="1-pyrroline-5-carboxylate dehydrogenase 1"/>
    <property type="match status" value="1"/>
</dbReference>
<dbReference type="Gene3D" id="3.40.605.10">
    <property type="entry name" value="Aldehyde Dehydrogenase, Chain A, domain 1"/>
    <property type="match status" value="1"/>
</dbReference>
<evidence type="ECO:0000256" key="4">
    <source>
        <dbReference type="ARBA" id="ARBA00023027"/>
    </source>
</evidence>
<feature type="active site" evidence="6 7">
    <location>
        <position position="765"/>
    </location>
</feature>
<evidence type="ECO:0000256" key="7">
    <source>
        <dbReference type="PROSITE-ProRule" id="PRU10007"/>
    </source>
</evidence>
<proteinExistence type="inferred from homology"/>
<dbReference type="GO" id="GO:0003700">
    <property type="term" value="F:DNA-binding transcription factor activity"/>
    <property type="evidence" value="ECO:0007669"/>
    <property type="project" value="InterPro"/>
</dbReference>
<dbReference type="InterPro" id="IPR025703">
    <property type="entry name" value="Bifunct_PutA"/>
</dbReference>
<comment type="similarity">
    <text evidence="8">Belongs to the aldehyde dehydrogenase family.</text>
</comment>
<dbReference type="InterPro" id="IPR002872">
    <property type="entry name" value="Proline_DH_dom"/>
</dbReference>
<dbReference type="eggNOG" id="COG0506">
    <property type="taxonomic scope" value="Bacteria"/>
</dbReference>
<dbReference type="Proteomes" id="UP000031552">
    <property type="component" value="Unassembled WGS sequence"/>
</dbReference>
<dbReference type="InterPro" id="IPR016161">
    <property type="entry name" value="Ald_DH/histidinol_DH"/>
</dbReference>
<dbReference type="InterPro" id="IPR029041">
    <property type="entry name" value="FAD-linked_oxidoreductase-like"/>
</dbReference>
<evidence type="ECO:0000256" key="1">
    <source>
        <dbReference type="ARBA" id="ARBA00004786"/>
    </source>
</evidence>
<dbReference type="InterPro" id="IPR016160">
    <property type="entry name" value="Ald_DH_CS_CYS"/>
</dbReference>
<dbReference type="STRING" id="1437425.CSEC_1700"/>
<evidence type="ECO:0000256" key="2">
    <source>
        <dbReference type="ARBA" id="ARBA00012884"/>
    </source>
</evidence>
<evidence type="ECO:0000259" key="10">
    <source>
        <dbReference type="Pfam" id="PF01619"/>
    </source>
</evidence>
<dbReference type="PIRSF" id="PIRSF000197">
    <property type="entry name" value="Bifunct_PutA"/>
    <property type="match status" value="1"/>
</dbReference>
<feature type="domain" description="Aldehyde dehydrogenase" evidence="9">
    <location>
        <begin position="552"/>
        <end position="990"/>
    </location>
</feature>
<evidence type="ECO:0000259" key="9">
    <source>
        <dbReference type="Pfam" id="PF00171"/>
    </source>
</evidence>
<dbReference type="InterPro" id="IPR016162">
    <property type="entry name" value="Ald_DH_N"/>
</dbReference>
<keyword evidence="4" id="KW-0520">NAD</keyword>
<gene>
    <name evidence="11" type="primary">putA</name>
    <name evidence="11" type="ORF">CSEC_1700</name>
</gene>
<evidence type="ECO:0000313" key="11">
    <source>
        <dbReference type="EMBL" id="CDR34512.1"/>
    </source>
</evidence>
<feature type="active site" evidence="6">
    <location>
        <position position="799"/>
    </location>
</feature>
<accession>A0A090CZH7</accession>
<dbReference type="EMBL" id="CCEJ010000008">
    <property type="protein sequence ID" value="CDR34512.1"/>
    <property type="molecule type" value="Genomic_DNA"/>
</dbReference>